<organism evidence="5 6">
    <name type="scientific">Lottia gigantea</name>
    <name type="common">Giant owl limpet</name>
    <dbReference type="NCBI Taxonomy" id="225164"/>
    <lineage>
        <taxon>Eukaryota</taxon>
        <taxon>Metazoa</taxon>
        <taxon>Spiralia</taxon>
        <taxon>Lophotrochozoa</taxon>
        <taxon>Mollusca</taxon>
        <taxon>Gastropoda</taxon>
        <taxon>Patellogastropoda</taxon>
        <taxon>Lottioidea</taxon>
        <taxon>Lottiidae</taxon>
        <taxon>Lottia</taxon>
    </lineage>
</organism>
<feature type="repeat" description="LDL-receptor class B" evidence="1">
    <location>
        <begin position="730"/>
        <end position="773"/>
    </location>
</feature>
<accession>V4A840</accession>
<feature type="repeat" description="LDL-receptor class B" evidence="1">
    <location>
        <begin position="215"/>
        <end position="257"/>
    </location>
</feature>
<dbReference type="Proteomes" id="UP000030746">
    <property type="component" value="Unassembled WGS sequence"/>
</dbReference>
<dbReference type="InterPro" id="IPR009030">
    <property type="entry name" value="Growth_fac_rcpt_cys_sf"/>
</dbReference>
<feature type="repeat" description="LDL-receptor class B" evidence="1">
    <location>
        <begin position="126"/>
        <end position="170"/>
    </location>
</feature>
<dbReference type="PANTHER" id="PTHR46513">
    <property type="entry name" value="VITELLOGENIN RECEPTOR-LIKE PROTEIN-RELATED-RELATED"/>
    <property type="match status" value="1"/>
</dbReference>
<dbReference type="PANTHER" id="PTHR46513:SF44">
    <property type="entry name" value="LDL RECEPTOR RELATED PROTEIN 4"/>
    <property type="match status" value="1"/>
</dbReference>
<dbReference type="EMBL" id="KB202014">
    <property type="protein sequence ID" value="ESO92872.1"/>
    <property type="molecule type" value="Genomic_DNA"/>
</dbReference>
<dbReference type="InterPro" id="IPR000742">
    <property type="entry name" value="EGF"/>
</dbReference>
<reference evidence="5 6" key="1">
    <citation type="journal article" date="2013" name="Nature">
        <title>Insights into bilaterian evolution from three spiralian genomes.</title>
        <authorList>
            <person name="Simakov O."/>
            <person name="Marletaz F."/>
            <person name="Cho S.J."/>
            <person name="Edsinger-Gonzales E."/>
            <person name="Havlak P."/>
            <person name="Hellsten U."/>
            <person name="Kuo D.H."/>
            <person name="Larsson T."/>
            <person name="Lv J."/>
            <person name="Arendt D."/>
            <person name="Savage R."/>
            <person name="Osoegawa K."/>
            <person name="de Jong P."/>
            <person name="Grimwood J."/>
            <person name="Chapman J.A."/>
            <person name="Shapiro H."/>
            <person name="Aerts A."/>
            <person name="Otillar R.P."/>
            <person name="Terry A.Y."/>
            <person name="Boore J.L."/>
            <person name="Grigoriev I.V."/>
            <person name="Lindberg D.R."/>
            <person name="Seaver E.C."/>
            <person name="Weisblat D.A."/>
            <person name="Putnam N.H."/>
            <person name="Rokhsar D.S."/>
        </authorList>
    </citation>
    <scope>NUCLEOTIDE SEQUENCE [LARGE SCALE GENOMIC DNA]</scope>
</reference>
<dbReference type="RefSeq" id="XP_009056557.1">
    <property type="nucleotide sequence ID" value="XM_009058309.1"/>
</dbReference>
<dbReference type="SUPFAM" id="SSF57184">
    <property type="entry name" value="Growth factor receptor domain"/>
    <property type="match status" value="1"/>
</dbReference>
<feature type="repeat" description="LDL-receptor class B" evidence="1">
    <location>
        <begin position="774"/>
        <end position="817"/>
    </location>
</feature>
<dbReference type="GeneID" id="20238992"/>
<dbReference type="SMART" id="SM00181">
    <property type="entry name" value="EGF"/>
    <property type="match status" value="2"/>
</dbReference>
<keyword evidence="2" id="KW-1133">Transmembrane helix</keyword>
<feature type="repeat" description="LDL-receptor class B" evidence="1">
    <location>
        <begin position="818"/>
        <end position="862"/>
    </location>
</feature>
<dbReference type="InterPro" id="IPR000033">
    <property type="entry name" value="LDLR_classB_rpt"/>
</dbReference>
<dbReference type="OrthoDB" id="9990982at2759"/>
<dbReference type="Pfam" id="PF00058">
    <property type="entry name" value="Ldl_recept_b"/>
    <property type="match status" value="5"/>
</dbReference>
<dbReference type="SUPFAM" id="SSF63825">
    <property type="entry name" value="YWTD domain"/>
    <property type="match status" value="3"/>
</dbReference>
<keyword evidence="2" id="KW-0472">Membrane</keyword>
<evidence type="ECO:0000256" key="1">
    <source>
        <dbReference type="PROSITE-ProRule" id="PRU00461"/>
    </source>
</evidence>
<keyword evidence="2" id="KW-0812">Transmembrane</keyword>
<dbReference type="PROSITE" id="PS51120">
    <property type="entry name" value="LDLRB"/>
    <property type="match status" value="8"/>
</dbReference>
<dbReference type="InterPro" id="IPR011042">
    <property type="entry name" value="6-blade_b-propeller_TolB-like"/>
</dbReference>
<feature type="domain" description="EGF-like" evidence="4">
    <location>
        <begin position="643"/>
        <end position="681"/>
    </location>
</feature>
<dbReference type="FunFam" id="2.120.10.30:FF:000132">
    <property type="entry name" value="Uncharacterized protein"/>
    <property type="match status" value="3"/>
</dbReference>
<evidence type="ECO:0000259" key="4">
    <source>
        <dbReference type="SMART" id="SM00181"/>
    </source>
</evidence>
<protein>
    <recommendedName>
        <fullName evidence="4">EGF-like domain-containing protein</fullName>
    </recommendedName>
</protein>
<proteinExistence type="predicted"/>
<keyword evidence="6" id="KW-1185">Reference proteome</keyword>
<feature type="chain" id="PRO_5004716438" description="EGF-like domain-containing protein" evidence="3">
    <location>
        <begin position="21"/>
        <end position="1142"/>
    </location>
</feature>
<dbReference type="SMART" id="SM00135">
    <property type="entry name" value="LY"/>
    <property type="match status" value="14"/>
</dbReference>
<gene>
    <name evidence="5" type="ORF">LOTGIDRAFT_162349</name>
</gene>
<dbReference type="OMA" id="RGILHPH"/>
<feature type="repeat" description="LDL-receptor class B" evidence="1">
    <location>
        <begin position="460"/>
        <end position="502"/>
    </location>
</feature>
<dbReference type="InterPro" id="IPR050778">
    <property type="entry name" value="Cueball_EGF_LRP_Nidogen"/>
</dbReference>
<dbReference type="CTD" id="20238992"/>
<sequence>MEVIFTLSIFLFSISKYSEGIKHGQNLIWAQTPTLRLKVSRLVGIEGDPTEWVKTGEVKLHHIGAPHAGWQFKSLAYHYSKQTLFWSESMNKRIQGLVLNGSTDTSKIVTGISPDVEGLTVDWISNNIYWTDTLFNWIKLAPISSNVTCYKIIAQDGIDNPHGLAVYPQKGYLFWSDWGERPRIEMSDLLGQNRRIIVDTDILHPRGIVIDYQDNRLFWVDSKKDTIESIAFNGMNRKTVSPQDGTNLYGIALYDKYIFVTEQSKGHLKIFNKYTGDTYITYKLTYIPYGIIMYDEDSQPGDSSVCHDFRSDQIMYHFLYFRCVCDELGCDQICINDPLTGARCICGDGYSTNDDGITCTLEMTFSMPGHIYAISDAICQYPANLAYISLTNVTLENQCFLAERRGYLALAYDARDNNLYFSANSTKTISRIRLEVGANETTIIGGTGVVRGLSLDWLAGNIFWTDSTNKLIKCARKDGAHQKTIISEKLDEPLGIAAHPGNGIIYWTDIGETPKVESSYMDGSNRTIIMDTNLGLPNHMFIDFLKDRLYWTDSLLHHIRCLDIITGRITVYFTSPTSQFFGISIFKDFLLWTDSGDMNGLHVARLDKKTKERGIIHPGYGVATDLITYDVQNQPLFSDKGLPCLYGKHECEQLCLRGANLTYYCDCGLGYQLDDNGRTCSSTILRTNFLIVTDAYQKQIYQINSKSGSVNAIDMPIGHPIAVDYDPMPQRIYWSDNKARVLQGANIDGQMNEMLVGLSQKSVVDGLALDIIHRLLYYTDTGLDTINVVSLTNKQHRAVLIDEGLDEPRAIVVLPMEGTMFWTDWGFEAKIEMAQMDGSNKQTFLMLDKDSWPNGLTIDRKAKILYWADAKYNKIECINLDKTNKRTLLQQEEAAHFFGIFAMGSYLYFTDWRKTFVSRMSKDGGPVEQFGPPQFTKLYGIYGFNSSEIVQVPTGTNTSTTVTVSSSQTSSIQRSTTLTTTTATTTITTVTNNTSSVPTTKSLTTLPTTINRSTVPPSTLIPTTLPLNISIIPSSPSPFSSTPSSLPTTQSRVTESSLSTGSIAAIVTVVTIIITIIILFSVMAYKKYYIYRIPHDKLVEDKTDVFYRITFPDNNRDDATIDSGIENPTYDCYLERQQQQPL</sequence>
<name>V4A840_LOTGI</name>
<evidence type="ECO:0000313" key="5">
    <source>
        <dbReference type="EMBL" id="ESO92872.1"/>
    </source>
</evidence>
<feature type="repeat" description="LDL-receptor class B" evidence="1">
    <location>
        <begin position="503"/>
        <end position="546"/>
    </location>
</feature>
<dbReference type="KEGG" id="lgi:LOTGIDRAFT_162349"/>
<evidence type="ECO:0000256" key="3">
    <source>
        <dbReference type="SAM" id="SignalP"/>
    </source>
</evidence>
<dbReference type="Gene3D" id="2.120.10.30">
    <property type="entry name" value="TolB, C-terminal domain"/>
    <property type="match status" value="3"/>
</dbReference>
<evidence type="ECO:0000313" key="6">
    <source>
        <dbReference type="Proteomes" id="UP000030746"/>
    </source>
</evidence>
<dbReference type="AlphaFoldDB" id="V4A840"/>
<feature type="repeat" description="LDL-receptor class B" evidence="1">
    <location>
        <begin position="171"/>
        <end position="214"/>
    </location>
</feature>
<keyword evidence="3" id="KW-0732">Signal</keyword>
<feature type="transmembrane region" description="Helical" evidence="2">
    <location>
        <begin position="1063"/>
        <end position="1085"/>
    </location>
</feature>
<evidence type="ECO:0000256" key="2">
    <source>
        <dbReference type="SAM" id="Phobius"/>
    </source>
</evidence>
<dbReference type="HOGENOM" id="CLU_277614_0_0_1"/>
<feature type="signal peptide" evidence="3">
    <location>
        <begin position="1"/>
        <end position="20"/>
    </location>
</feature>
<feature type="domain" description="EGF-like" evidence="4">
    <location>
        <begin position="324"/>
        <end position="360"/>
    </location>
</feature>